<dbReference type="SUPFAM" id="SSF69618">
    <property type="entry name" value="HemD-like"/>
    <property type="match status" value="1"/>
</dbReference>
<protein>
    <submittedName>
        <fullName evidence="2">Uroporphyrinogen-III synthase</fullName>
        <ecNumber evidence="2">4.2.1.75</ecNumber>
    </submittedName>
</protein>
<proteinExistence type="predicted"/>
<dbReference type="EC" id="4.2.1.75" evidence="2"/>
<evidence type="ECO:0000259" key="1">
    <source>
        <dbReference type="Pfam" id="PF02602"/>
    </source>
</evidence>
<dbReference type="EMBL" id="FPHH01000029">
    <property type="protein sequence ID" value="SFV54745.1"/>
    <property type="molecule type" value="Genomic_DNA"/>
</dbReference>
<reference evidence="2" key="1">
    <citation type="submission" date="2016-10" db="EMBL/GenBank/DDBJ databases">
        <authorList>
            <person name="de Groot N.N."/>
        </authorList>
    </citation>
    <scope>NUCLEOTIDE SEQUENCE</scope>
</reference>
<dbReference type="CDD" id="cd06578">
    <property type="entry name" value="HemD"/>
    <property type="match status" value="1"/>
</dbReference>
<dbReference type="GO" id="GO:0004852">
    <property type="term" value="F:uroporphyrinogen-III synthase activity"/>
    <property type="evidence" value="ECO:0007669"/>
    <property type="project" value="UniProtKB-EC"/>
</dbReference>
<keyword evidence="2" id="KW-0456">Lyase</keyword>
<gene>
    <name evidence="2" type="ORF">MNB_SM-5-954</name>
</gene>
<dbReference type="AlphaFoldDB" id="A0A1W1BMP2"/>
<name>A0A1W1BMP2_9ZZZZ</name>
<dbReference type="InterPro" id="IPR003754">
    <property type="entry name" value="4pyrrol_synth_uPrphyn_synth"/>
</dbReference>
<feature type="domain" description="Tetrapyrrole biosynthesis uroporphyrinogen III synthase" evidence="1">
    <location>
        <begin position="28"/>
        <end position="204"/>
    </location>
</feature>
<dbReference type="Pfam" id="PF02602">
    <property type="entry name" value="HEM4"/>
    <property type="match status" value="1"/>
</dbReference>
<dbReference type="InterPro" id="IPR036108">
    <property type="entry name" value="4pyrrol_syn_uPrphyn_synt_sf"/>
</dbReference>
<dbReference type="GO" id="GO:0033014">
    <property type="term" value="P:tetrapyrrole biosynthetic process"/>
    <property type="evidence" value="ECO:0007669"/>
    <property type="project" value="InterPro"/>
</dbReference>
<evidence type="ECO:0000313" key="2">
    <source>
        <dbReference type="EMBL" id="SFV54745.1"/>
    </source>
</evidence>
<accession>A0A1W1BMP2</accession>
<organism evidence="2">
    <name type="scientific">hydrothermal vent metagenome</name>
    <dbReference type="NCBI Taxonomy" id="652676"/>
    <lineage>
        <taxon>unclassified sequences</taxon>
        <taxon>metagenomes</taxon>
        <taxon>ecological metagenomes</taxon>
    </lineage>
</organism>
<dbReference type="Gene3D" id="3.40.50.10090">
    <property type="match status" value="2"/>
</dbReference>
<sequence>MRPIYLFSISSHPDAVSVNSLSITFLHPQIDFSKYDAFIITSKQASKALEHYNKSSFENIPALCISQASAKSYELLGGKVLDIGGGYGDTLVQKIANYPKSMRWLYLRAKVVASDFVACSKKEGYNIEEAIVYESGCSKDILNIEVPEESILIFTSPSSLECFLQTHRLSHKNSIIVIGKTTAKAVPKGIEYLVSEKTTIESCIALAKNMNEN</sequence>